<dbReference type="CDD" id="cd16917">
    <property type="entry name" value="HATPase_UhpB-NarQ-NarX-like"/>
    <property type="match status" value="1"/>
</dbReference>
<feature type="transmembrane region" description="Helical" evidence="9">
    <location>
        <begin position="12"/>
        <end position="30"/>
    </location>
</feature>
<gene>
    <name evidence="11" type="ORF">SAMN05444921_13426</name>
</gene>
<evidence type="ECO:0000256" key="8">
    <source>
        <dbReference type="ARBA" id="ARBA00023136"/>
    </source>
</evidence>
<evidence type="ECO:0000256" key="1">
    <source>
        <dbReference type="ARBA" id="ARBA00004651"/>
    </source>
</evidence>
<evidence type="ECO:0000256" key="4">
    <source>
        <dbReference type="ARBA" id="ARBA00022692"/>
    </source>
</evidence>
<dbReference type="PROSITE" id="PS50109">
    <property type="entry name" value="HIS_KIN"/>
    <property type="match status" value="1"/>
</dbReference>
<evidence type="ECO:0000256" key="6">
    <source>
        <dbReference type="ARBA" id="ARBA00022989"/>
    </source>
</evidence>
<dbReference type="InterPro" id="IPR005467">
    <property type="entry name" value="His_kinase_dom"/>
</dbReference>
<evidence type="ECO:0000256" key="7">
    <source>
        <dbReference type="ARBA" id="ARBA00023012"/>
    </source>
</evidence>
<keyword evidence="6 9" id="KW-1133">Transmembrane helix</keyword>
<protein>
    <submittedName>
        <fullName evidence="11">Signal transduction histidine kinase</fullName>
    </submittedName>
</protein>
<evidence type="ECO:0000259" key="10">
    <source>
        <dbReference type="PROSITE" id="PS50109"/>
    </source>
</evidence>
<feature type="transmembrane region" description="Helical" evidence="9">
    <location>
        <begin position="36"/>
        <end position="54"/>
    </location>
</feature>
<organism evidence="11 12">
    <name type="scientific">Streptomyces wuyuanensis</name>
    <dbReference type="NCBI Taxonomy" id="1196353"/>
    <lineage>
        <taxon>Bacteria</taxon>
        <taxon>Bacillati</taxon>
        <taxon>Actinomycetota</taxon>
        <taxon>Actinomycetes</taxon>
        <taxon>Kitasatosporales</taxon>
        <taxon>Streptomycetaceae</taxon>
        <taxon>Streptomyces</taxon>
    </lineage>
</organism>
<dbReference type="GeneID" id="40834151"/>
<keyword evidence="2" id="KW-1003">Cell membrane</keyword>
<keyword evidence="4 9" id="KW-0812">Transmembrane</keyword>
<dbReference type="InterPro" id="IPR003594">
    <property type="entry name" value="HATPase_dom"/>
</dbReference>
<dbReference type="AlphaFoldDB" id="A0A1H0DJ73"/>
<keyword evidence="5 11" id="KW-0418">Kinase</keyword>
<dbReference type="GO" id="GO:0000155">
    <property type="term" value="F:phosphorelay sensor kinase activity"/>
    <property type="evidence" value="ECO:0007669"/>
    <property type="project" value="InterPro"/>
</dbReference>
<evidence type="ECO:0000313" key="12">
    <source>
        <dbReference type="Proteomes" id="UP000199063"/>
    </source>
</evidence>
<evidence type="ECO:0000256" key="5">
    <source>
        <dbReference type="ARBA" id="ARBA00022777"/>
    </source>
</evidence>
<keyword evidence="7" id="KW-0902">Two-component regulatory system</keyword>
<reference evidence="12" key="1">
    <citation type="submission" date="2016-10" db="EMBL/GenBank/DDBJ databases">
        <authorList>
            <person name="Varghese N."/>
            <person name="Submissions S."/>
        </authorList>
    </citation>
    <scope>NUCLEOTIDE SEQUENCE [LARGE SCALE GENOMIC DNA]</scope>
    <source>
        <strain evidence="12">CGMCC 4.7042</strain>
    </source>
</reference>
<dbReference type="Proteomes" id="UP000199063">
    <property type="component" value="Unassembled WGS sequence"/>
</dbReference>
<dbReference type="InterPro" id="IPR011712">
    <property type="entry name" value="Sig_transdc_His_kin_sub3_dim/P"/>
</dbReference>
<dbReference type="InterPro" id="IPR036890">
    <property type="entry name" value="HATPase_C_sf"/>
</dbReference>
<sequence>MNNTPRANPGPVMEAAGAALLAIAFALEVLQQQPHWVMRFSLGAAVVLIIAAALSTAVRRAWLAALSGLALILAVAQLVRMTNEPLLNGLNIVPLLLIGSAAMLGRSAVSRRHRLARERVQARSDGEERERRRWARELHDETLQELVAVQLVLSAGASTGQSSAMKEAIDQAQGLITNQITSLRHLIVEMRPLALDQLGLAAALETLCRRAKETFGIEAELRVGADWNRLEDEASPDAQAHIYRIVQEAVNNTVKHAHARHLLVELASDDRTLRVTIRDDGRGMAEKPSRPVNRSAHRTVVSTGTGLSAMRERGHLLNGHLSVGSIPGEGTCVTLLVPRHTPRRSRHWWPGHQDA</sequence>
<proteinExistence type="predicted"/>
<comment type="subcellular location">
    <subcellularLocation>
        <location evidence="1">Cell membrane</location>
        <topology evidence="1">Multi-pass membrane protein</topology>
    </subcellularLocation>
</comment>
<dbReference type="STRING" id="1196353.SAMN05444921_13426"/>
<dbReference type="SMART" id="SM00387">
    <property type="entry name" value="HATPase_c"/>
    <property type="match status" value="1"/>
</dbReference>
<feature type="transmembrane region" description="Helical" evidence="9">
    <location>
        <begin position="61"/>
        <end position="79"/>
    </location>
</feature>
<dbReference type="EMBL" id="FNHI01000034">
    <property type="protein sequence ID" value="SDN70163.1"/>
    <property type="molecule type" value="Genomic_DNA"/>
</dbReference>
<keyword evidence="12" id="KW-1185">Reference proteome</keyword>
<evidence type="ECO:0000256" key="2">
    <source>
        <dbReference type="ARBA" id="ARBA00022475"/>
    </source>
</evidence>
<dbReference type="PANTHER" id="PTHR24421">
    <property type="entry name" value="NITRATE/NITRITE SENSOR PROTEIN NARX-RELATED"/>
    <property type="match status" value="1"/>
</dbReference>
<dbReference type="RefSeq" id="WP_093662134.1">
    <property type="nucleotide sequence ID" value="NZ_FNHI01000034.1"/>
</dbReference>
<evidence type="ECO:0000256" key="3">
    <source>
        <dbReference type="ARBA" id="ARBA00022679"/>
    </source>
</evidence>
<dbReference type="GO" id="GO:0005886">
    <property type="term" value="C:plasma membrane"/>
    <property type="evidence" value="ECO:0007669"/>
    <property type="project" value="UniProtKB-SubCell"/>
</dbReference>
<dbReference type="GO" id="GO:0046983">
    <property type="term" value="F:protein dimerization activity"/>
    <property type="evidence" value="ECO:0007669"/>
    <property type="project" value="InterPro"/>
</dbReference>
<dbReference type="Pfam" id="PF07730">
    <property type="entry name" value="HisKA_3"/>
    <property type="match status" value="1"/>
</dbReference>
<dbReference type="Pfam" id="PF02518">
    <property type="entry name" value="HATPase_c"/>
    <property type="match status" value="1"/>
</dbReference>
<accession>A0A1H0DJ73</accession>
<name>A0A1H0DJ73_9ACTN</name>
<dbReference type="PANTHER" id="PTHR24421:SF37">
    <property type="entry name" value="SENSOR HISTIDINE KINASE NARS"/>
    <property type="match status" value="1"/>
</dbReference>
<keyword evidence="8 9" id="KW-0472">Membrane</keyword>
<feature type="domain" description="Histidine kinase" evidence="10">
    <location>
        <begin position="137"/>
        <end position="341"/>
    </location>
</feature>
<keyword evidence="3" id="KW-0808">Transferase</keyword>
<dbReference type="InterPro" id="IPR050482">
    <property type="entry name" value="Sensor_HK_TwoCompSys"/>
</dbReference>
<dbReference type="OrthoDB" id="227596at2"/>
<feature type="transmembrane region" description="Helical" evidence="9">
    <location>
        <begin position="91"/>
        <end position="109"/>
    </location>
</feature>
<dbReference type="Gene3D" id="3.30.565.10">
    <property type="entry name" value="Histidine kinase-like ATPase, C-terminal domain"/>
    <property type="match status" value="1"/>
</dbReference>
<dbReference type="Gene3D" id="1.20.5.1930">
    <property type="match status" value="1"/>
</dbReference>
<evidence type="ECO:0000256" key="9">
    <source>
        <dbReference type="SAM" id="Phobius"/>
    </source>
</evidence>
<dbReference type="SUPFAM" id="SSF55874">
    <property type="entry name" value="ATPase domain of HSP90 chaperone/DNA topoisomerase II/histidine kinase"/>
    <property type="match status" value="1"/>
</dbReference>
<evidence type="ECO:0000313" key="11">
    <source>
        <dbReference type="EMBL" id="SDN70163.1"/>
    </source>
</evidence>